<protein>
    <submittedName>
        <fullName evidence="4">Cytochrome C biosynthesis protein</fullName>
    </submittedName>
</protein>
<evidence type="ECO:0000313" key="4">
    <source>
        <dbReference type="EMBL" id="PDS27067.1"/>
    </source>
</evidence>
<proteinExistence type="predicted"/>
<dbReference type="EMBL" id="PCMW01000005">
    <property type="protein sequence ID" value="PDS27067.1"/>
    <property type="molecule type" value="Genomic_DNA"/>
</dbReference>
<dbReference type="PANTHER" id="PTHR44943">
    <property type="entry name" value="CELLULOSE SYNTHASE OPERON PROTEIN C"/>
    <property type="match status" value="1"/>
</dbReference>
<dbReference type="AlphaFoldDB" id="A0A2H3L236"/>
<dbReference type="InterPro" id="IPR011990">
    <property type="entry name" value="TPR-like_helical_dom_sf"/>
</dbReference>
<organism evidence="4 5">
    <name type="scientific">Flavobacterium branchiophilum</name>
    <dbReference type="NCBI Taxonomy" id="55197"/>
    <lineage>
        <taxon>Bacteria</taxon>
        <taxon>Pseudomonadati</taxon>
        <taxon>Bacteroidota</taxon>
        <taxon>Flavobacteriia</taxon>
        <taxon>Flavobacteriales</taxon>
        <taxon>Flavobacteriaceae</taxon>
        <taxon>Flavobacterium</taxon>
    </lineage>
</organism>
<dbReference type="InterPro" id="IPR019734">
    <property type="entry name" value="TPR_rpt"/>
</dbReference>
<dbReference type="RefSeq" id="WP_097553182.1">
    <property type="nucleotide sequence ID" value="NZ_PCMW01000005.1"/>
</dbReference>
<keyword evidence="2 3" id="KW-0802">TPR repeat</keyword>
<feature type="repeat" description="TPR" evidence="3">
    <location>
        <begin position="69"/>
        <end position="102"/>
    </location>
</feature>
<comment type="caution">
    <text evidence="4">The sequence shown here is derived from an EMBL/GenBank/DDBJ whole genome shotgun (WGS) entry which is preliminary data.</text>
</comment>
<dbReference type="SUPFAM" id="SSF48452">
    <property type="entry name" value="TPR-like"/>
    <property type="match status" value="3"/>
</dbReference>
<gene>
    <name evidence="4" type="ORF">B0A77_00620</name>
</gene>
<sequence length="448" mass="51996">MNHKAACVWISFFCCSNVLLGQNNPLEKQSPDAAFQSHYFESLKQKAIENYDKSILELEKCNQLIPNNSVIYFELGKNYLAQKDYIKALNFFEKATKQDNQNKWYWVGMYDALYALKNYKNAIPIVEKLISFDVIYKEDLTSLYMETKQFDKALILINELNETIGRTDKRDLYKADILKNSPTQPSDIAHLLQQIKQNPQNEANYLDLIFLYSKNNQDDQAIAISKQLEQAIPGSDWAQVSLFKSYLTNNEGNKAVKAMNIALQSSKIDIKIKHRILNEFLIFVKKTPEFYPDLAPAVAYLKEDQDVMVTKEVAKFFHKAKEFQKAITYYEMYVKENHADDVSTTLLLFECYAATQQFELLLTKAEQWIDLYPSQPELYYYAGYANNQQKQYKKALILLETGIDFVVANNNLEINFYKQMSDSHNGLGNMEQKNKYATLANQLINKTK</sequence>
<evidence type="ECO:0000256" key="2">
    <source>
        <dbReference type="ARBA" id="ARBA00022803"/>
    </source>
</evidence>
<dbReference type="Gene3D" id="1.25.40.10">
    <property type="entry name" value="Tetratricopeptide repeat domain"/>
    <property type="match status" value="2"/>
</dbReference>
<reference evidence="4 5" key="1">
    <citation type="submission" date="2017-09" db="EMBL/GenBank/DDBJ databases">
        <title>Whole genomes of Flavobacteriaceae.</title>
        <authorList>
            <person name="Stine C."/>
            <person name="Li C."/>
            <person name="Tadesse D."/>
        </authorList>
    </citation>
    <scope>NUCLEOTIDE SEQUENCE [LARGE SCALE GENOMIC DNA]</scope>
    <source>
        <strain evidence="4 5">ATCC 35036</strain>
    </source>
</reference>
<dbReference type="OrthoDB" id="1465784at2"/>
<name>A0A2H3L236_9FLAO</name>
<evidence type="ECO:0000256" key="1">
    <source>
        <dbReference type="ARBA" id="ARBA00022737"/>
    </source>
</evidence>
<dbReference type="Pfam" id="PF14559">
    <property type="entry name" value="TPR_19"/>
    <property type="match status" value="1"/>
</dbReference>
<evidence type="ECO:0000256" key="3">
    <source>
        <dbReference type="PROSITE-ProRule" id="PRU00339"/>
    </source>
</evidence>
<keyword evidence="1" id="KW-0677">Repeat</keyword>
<accession>A0A2H3L236</accession>
<dbReference type="SMART" id="SM00028">
    <property type="entry name" value="TPR"/>
    <property type="match status" value="3"/>
</dbReference>
<evidence type="ECO:0000313" key="5">
    <source>
        <dbReference type="Proteomes" id="UP000220828"/>
    </source>
</evidence>
<dbReference type="InterPro" id="IPR051685">
    <property type="entry name" value="Ycf3/AcsC/BcsC/TPR_MFPF"/>
</dbReference>
<dbReference type="PROSITE" id="PS50005">
    <property type="entry name" value="TPR"/>
    <property type="match status" value="1"/>
</dbReference>
<dbReference type="Proteomes" id="UP000220828">
    <property type="component" value="Unassembled WGS sequence"/>
</dbReference>
<dbReference type="PANTHER" id="PTHR44943:SF4">
    <property type="entry name" value="TPR REPEAT-CONTAINING PROTEIN MJ0798"/>
    <property type="match status" value="1"/>
</dbReference>